<dbReference type="InterPro" id="IPR002110">
    <property type="entry name" value="Ankyrin_rpt"/>
</dbReference>
<dbReference type="GeneID" id="105894472"/>
<dbReference type="PANTHER" id="PTHR24127">
    <property type="entry name" value="ANKYRIN REPEAT AND EF-HAND DOMAIN-CONTAINING PROTEIN 1"/>
    <property type="match status" value="1"/>
</dbReference>
<feature type="region of interest" description="Disordered" evidence="2">
    <location>
        <begin position="657"/>
        <end position="711"/>
    </location>
</feature>
<dbReference type="SUPFAM" id="SSF47473">
    <property type="entry name" value="EF-hand"/>
    <property type="match status" value="1"/>
</dbReference>
<dbReference type="InterPro" id="IPR011992">
    <property type="entry name" value="EF-hand-dom_pair"/>
</dbReference>
<evidence type="ECO:0000313" key="4">
    <source>
        <dbReference type="RefSeq" id="XP_031437301.1"/>
    </source>
</evidence>
<dbReference type="Proteomes" id="UP000515152">
    <property type="component" value="Chromosome 15"/>
</dbReference>
<evidence type="ECO:0000256" key="1">
    <source>
        <dbReference type="PROSITE-ProRule" id="PRU00023"/>
    </source>
</evidence>
<dbReference type="PROSITE" id="PS50088">
    <property type="entry name" value="ANK_REPEAT"/>
    <property type="match status" value="7"/>
</dbReference>
<dbReference type="InterPro" id="IPR052801">
    <property type="entry name" value="Ankyrin-EF-hand"/>
</dbReference>
<dbReference type="OrthoDB" id="539213at2759"/>
<dbReference type="PRINTS" id="PR01415">
    <property type="entry name" value="ANKYRIN"/>
</dbReference>
<dbReference type="Pfam" id="PF12796">
    <property type="entry name" value="Ank_2"/>
    <property type="match status" value="3"/>
</dbReference>
<organism evidence="3 5">
    <name type="scientific">Clupea harengus</name>
    <name type="common">Atlantic herring</name>
    <dbReference type="NCBI Taxonomy" id="7950"/>
    <lineage>
        <taxon>Eukaryota</taxon>
        <taxon>Metazoa</taxon>
        <taxon>Chordata</taxon>
        <taxon>Craniata</taxon>
        <taxon>Vertebrata</taxon>
        <taxon>Euteleostomi</taxon>
        <taxon>Actinopterygii</taxon>
        <taxon>Neopterygii</taxon>
        <taxon>Teleostei</taxon>
        <taxon>Clupei</taxon>
        <taxon>Clupeiformes</taxon>
        <taxon>Clupeoidei</taxon>
        <taxon>Clupeidae</taxon>
        <taxon>Clupea</taxon>
    </lineage>
</organism>
<accession>A0A6P8GPI7</accession>
<dbReference type="Pfam" id="PF00023">
    <property type="entry name" value="Ank"/>
    <property type="match status" value="1"/>
</dbReference>
<feature type="compositionally biased region" description="Low complexity" evidence="2">
    <location>
        <begin position="669"/>
        <end position="678"/>
    </location>
</feature>
<dbReference type="GeneTree" id="ENSGT00940000156852"/>
<dbReference type="KEGG" id="char:105894472"/>
<proteinExistence type="predicted"/>
<dbReference type="SMART" id="SM00248">
    <property type="entry name" value="ANK"/>
    <property type="match status" value="10"/>
</dbReference>
<feature type="repeat" description="ANK" evidence="1">
    <location>
        <begin position="564"/>
        <end position="592"/>
    </location>
</feature>
<protein>
    <submittedName>
        <fullName evidence="4 5">Ankyrin repeat and EF-hand domain-containing protein 1a</fullName>
    </submittedName>
</protein>
<dbReference type="RefSeq" id="XP_031437302.1">
    <property type="nucleotide sequence ID" value="XM_031581442.2"/>
</dbReference>
<feature type="repeat" description="ANK" evidence="1">
    <location>
        <begin position="50"/>
        <end position="82"/>
    </location>
</feature>
<evidence type="ECO:0000313" key="3">
    <source>
        <dbReference type="Proteomes" id="UP000515152"/>
    </source>
</evidence>
<sequence>MMASPVAKGRLEELQIYRLLQCIHEGNKLQIEKLITRGVGNLLNFTEPRQGKGAMHLAAVANNLDMVGFLLSHGASPDVQDKMGRTPVMLAAELGHDGVVALLVKHKANMSLLDEEGKGVLFYCIYPTKRHMRCLHAVLKALFDINNASLTGQHVLQLACAQADSCLPMCLLLLERGAQPDATDETTGRTALMEAARVGALELVGAILRKGGDPNALDKKKFNAAHFAAEGGFFEVIRVLSAYGADLGAVTIAGDTPLHYAGRGGYVECCRFLAQRGCNPKLKNEEGLLARQIAKDNGHKAAVKELKKAERLHGKFSRPGVPNPNELWALKFYDWSQELEVTLRKAFEKSGDCIKETVSKETFETVLENLQAPVDELQLHKVIIAHDRKREGVININDFFRGLKYLQKTVVMDSYGPKKKKKGGKGGNKGKKKGKFTLPFPICTIPPELIYRRADGGPPTFMVEAYHHHTDPNRFSRDHPPQHPIEDDSAWYIDDPEKIYVNVTHCAKTGDLGSLQLAFQEGVPVDVKDRFYKTPLMTACAYGNYEVAQFLINLGADLNAKDQFSWTPLHHACHAGQLDIMELLVESGAQLDKPALNGATPLMRAIESCRPACVEYLIKAGAKVNAKNKTEQNCLDIAWAYADLRVVDLVKAKMDSLPKPKENKRGKAAKPQAKARPATTSAKEKLSQGALSSTSARPADSTLTQKATAEKSKDDTVVMYNTRLTSGIVRPVDISFRPRVVWGKQLSTSYLIQQRVKRRERFTHEVDFDDFLMPFSKNLQKKVAQVHEGTV</sequence>
<feature type="compositionally biased region" description="Polar residues" evidence="2">
    <location>
        <begin position="689"/>
        <end position="707"/>
    </location>
</feature>
<keyword evidence="3" id="KW-1185">Reference proteome</keyword>
<dbReference type="PROSITE" id="PS50297">
    <property type="entry name" value="ANK_REP_REGION"/>
    <property type="match status" value="7"/>
</dbReference>
<evidence type="ECO:0000313" key="5">
    <source>
        <dbReference type="RefSeq" id="XP_031437302.1"/>
    </source>
</evidence>
<name>A0A6P8GPI7_CLUHA</name>
<dbReference type="InterPro" id="IPR036770">
    <property type="entry name" value="Ankyrin_rpt-contain_sf"/>
</dbReference>
<dbReference type="CTD" id="566413"/>
<feature type="repeat" description="ANK" evidence="1">
    <location>
        <begin position="187"/>
        <end position="219"/>
    </location>
</feature>
<evidence type="ECO:0000256" key="2">
    <source>
        <dbReference type="SAM" id="MobiDB-lite"/>
    </source>
</evidence>
<keyword evidence="1" id="KW-0040">ANK repeat</keyword>
<gene>
    <name evidence="4 5" type="primary">ankef1a</name>
</gene>
<feature type="repeat" description="ANK" evidence="1">
    <location>
        <begin position="597"/>
        <end position="629"/>
    </location>
</feature>
<feature type="repeat" description="ANK" evidence="1">
    <location>
        <begin position="253"/>
        <end position="285"/>
    </location>
</feature>
<feature type="repeat" description="ANK" evidence="1">
    <location>
        <begin position="83"/>
        <end position="115"/>
    </location>
</feature>
<dbReference type="RefSeq" id="XP_031437301.1">
    <property type="nucleotide sequence ID" value="XM_031581441.2"/>
</dbReference>
<dbReference type="SUPFAM" id="SSF48403">
    <property type="entry name" value="Ankyrin repeat"/>
    <property type="match status" value="2"/>
</dbReference>
<dbReference type="PANTHER" id="PTHR24127:SF1">
    <property type="entry name" value="ANKYRIN REPEAT AND EF-HAND DOMAIN-CONTAINING PROTEIN 1"/>
    <property type="match status" value="1"/>
</dbReference>
<feature type="repeat" description="ANK" evidence="1">
    <location>
        <begin position="531"/>
        <end position="563"/>
    </location>
</feature>
<dbReference type="AlphaFoldDB" id="A0A6P8GPI7"/>
<reference evidence="4 5" key="1">
    <citation type="submission" date="2025-04" db="UniProtKB">
        <authorList>
            <consortium name="RefSeq"/>
        </authorList>
    </citation>
    <scope>IDENTIFICATION</scope>
</reference>
<dbReference type="Gene3D" id="1.25.40.20">
    <property type="entry name" value="Ankyrin repeat-containing domain"/>
    <property type="match status" value="4"/>
</dbReference>